<dbReference type="GeneID" id="22581234"/>
<gene>
    <name evidence="2" type="ORF">PADG_01596</name>
</gene>
<feature type="region of interest" description="Disordered" evidence="1">
    <location>
        <begin position="133"/>
        <end position="216"/>
    </location>
</feature>
<sequence length="230" mass="25278">MNWRRDGITVEVDVEVEVDVDVDQGDGPLPDDPPTVDSDDSNTDGSSVDSTFTSPALLAVQHLYLTLPRQMVEATKPAPGTASGRSIPLKRQRRPGVGTGAMHPMVVVEVPVITDRLEEDILSSMRYENGLSSRLRARQRKTRARSKREVPDTQDCRLPGKPVQCVEDDTTMSDTDGSSAHSGDTDYDYRAGSEEDSPTKPPPKRRRLPTQPCKGSCRRAAQIMIVLSLH</sequence>
<dbReference type="OMA" id="DINSMRY"/>
<evidence type="ECO:0000256" key="1">
    <source>
        <dbReference type="SAM" id="MobiDB-lite"/>
    </source>
</evidence>
<reference evidence="2 3" key="1">
    <citation type="journal article" date="2011" name="PLoS Genet.">
        <title>Comparative genomic analysis of human fungal pathogens causing paracoccidioidomycosis.</title>
        <authorList>
            <person name="Desjardins C.A."/>
            <person name="Champion M.D."/>
            <person name="Holder J.W."/>
            <person name="Muszewska A."/>
            <person name="Goldberg J."/>
            <person name="Bailao A.M."/>
            <person name="Brigido M.M."/>
            <person name="Ferreira M.E."/>
            <person name="Garcia A.M."/>
            <person name="Grynberg M."/>
            <person name="Gujja S."/>
            <person name="Heiman D.I."/>
            <person name="Henn M.R."/>
            <person name="Kodira C.D."/>
            <person name="Leon-Narvaez H."/>
            <person name="Longo L.V."/>
            <person name="Ma L.J."/>
            <person name="Malavazi I."/>
            <person name="Matsuo A.L."/>
            <person name="Morais F.V."/>
            <person name="Pereira M."/>
            <person name="Rodriguez-Brito S."/>
            <person name="Sakthikumar S."/>
            <person name="Salem-Izacc S.M."/>
            <person name="Sykes S.M."/>
            <person name="Teixeira M.M."/>
            <person name="Vallejo M.C."/>
            <person name="Walter M.E."/>
            <person name="Yandava C."/>
            <person name="Young S."/>
            <person name="Zeng Q."/>
            <person name="Zucker J."/>
            <person name="Felipe M.S."/>
            <person name="Goldman G.H."/>
            <person name="Haas B.J."/>
            <person name="McEwen J.G."/>
            <person name="Nino-Vega G."/>
            <person name="Puccia R."/>
            <person name="San-Blas G."/>
            <person name="Soares C.M."/>
            <person name="Birren B.W."/>
            <person name="Cuomo C.A."/>
        </authorList>
    </citation>
    <scope>NUCLEOTIDE SEQUENCE [LARGE SCALE GENOMIC DNA]</scope>
    <source>
        <strain evidence="2 3">Pb18</strain>
    </source>
</reference>
<dbReference type="KEGG" id="pbn:PADG_01596"/>
<dbReference type="OrthoDB" id="4188791at2759"/>
<name>C1G3T0_PARBD</name>
<dbReference type="eggNOG" id="ENOG502RQQB">
    <property type="taxonomic scope" value="Eukaryota"/>
</dbReference>
<dbReference type="VEuPathDB" id="FungiDB:PADG_01596"/>
<feature type="compositionally biased region" description="Basic residues" evidence="1">
    <location>
        <begin position="135"/>
        <end position="146"/>
    </location>
</feature>
<organism evidence="2 3">
    <name type="scientific">Paracoccidioides brasiliensis (strain Pb18)</name>
    <dbReference type="NCBI Taxonomy" id="502780"/>
    <lineage>
        <taxon>Eukaryota</taxon>
        <taxon>Fungi</taxon>
        <taxon>Dikarya</taxon>
        <taxon>Ascomycota</taxon>
        <taxon>Pezizomycotina</taxon>
        <taxon>Eurotiomycetes</taxon>
        <taxon>Eurotiomycetidae</taxon>
        <taxon>Onygenales</taxon>
        <taxon>Ajellomycetaceae</taxon>
        <taxon>Paracoccidioides</taxon>
    </lineage>
</organism>
<feature type="region of interest" description="Disordered" evidence="1">
    <location>
        <begin position="18"/>
        <end position="51"/>
    </location>
</feature>
<proteinExistence type="predicted"/>
<dbReference type="RefSeq" id="XP_010756985.1">
    <property type="nucleotide sequence ID" value="XM_010758683.1"/>
</dbReference>
<protein>
    <submittedName>
        <fullName evidence="2">Uncharacterized protein</fullName>
    </submittedName>
</protein>
<dbReference type="InParanoid" id="C1G3T0"/>
<feature type="region of interest" description="Disordered" evidence="1">
    <location>
        <begin position="75"/>
        <end position="100"/>
    </location>
</feature>
<evidence type="ECO:0000313" key="3">
    <source>
        <dbReference type="Proteomes" id="UP000001628"/>
    </source>
</evidence>
<dbReference type="AlphaFoldDB" id="C1G3T0"/>
<keyword evidence="3" id="KW-1185">Reference proteome</keyword>
<evidence type="ECO:0000313" key="2">
    <source>
        <dbReference type="EMBL" id="EEH45446.2"/>
    </source>
</evidence>
<dbReference type="EMBL" id="KN275958">
    <property type="protein sequence ID" value="EEH45446.2"/>
    <property type="molecule type" value="Genomic_DNA"/>
</dbReference>
<dbReference type="Proteomes" id="UP000001628">
    <property type="component" value="Unassembled WGS sequence"/>
</dbReference>
<dbReference type="HOGENOM" id="CLU_087358_0_0_1"/>
<accession>C1G3T0</accession>
<feature type="compositionally biased region" description="Basic and acidic residues" evidence="1">
    <location>
        <begin position="183"/>
        <end position="193"/>
    </location>
</feature>